<keyword evidence="1" id="KW-1133">Transmembrane helix</keyword>
<keyword evidence="1" id="KW-0812">Transmembrane</keyword>
<dbReference type="AlphaFoldDB" id="A0A7S3K2J2"/>
<dbReference type="InterPro" id="IPR029063">
    <property type="entry name" value="SAM-dependent_MTases_sf"/>
</dbReference>
<organism evidence="2">
    <name type="scientific">Aureoumbra lagunensis</name>
    <dbReference type="NCBI Taxonomy" id="44058"/>
    <lineage>
        <taxon>Eukaryota</taxon>
        <taxon>Sar</taxon>
        <taxon>Stramenopiles</taxon>
        <taxon>Ochrophyta</taxon>
        <taxon>Pelagophyceae</taxon>
        <taxon>Pelagomonadales</taxon>
        <taxon>Aureoumbra</taxon>
    </lineage>
</organism>
<proteinExistence type="predicted"/>
<evidence type="ECO:0000256" key="1">
    <source>
        <dbReference type="SAM" id="Phobius"/>
    </source>
</evidence>
<dbReference type="SUPFAM" id="SSF53335">
    <property type="entry name" value="S-adenosyl-L-methionine-dependent methyltransferases"/>
    <property type="match status" value="1"/>
</dbReference>
<feature type="transmembrane region" description="Helical" evidence="1">
    <location>
        <begin position="12"/>
        <end position="32"/>
    </location>
</feature>
<evidence type="ECO:0008006" key="3">
    <source>
        <dbReference type="Google" id="ProtNLM"/>
    </source>
</evidence>
<sequence length="276" mass="31742">MSKSFGKRRRPWEGMAALSGFLVVVVIFVLYGEKRSLENVDNDRKWNEVKIVEFMRANPQRAYFSRLFRDGNFQVGVEVGVAGGRFAEHMISDGRIKDYRMIEPFPLKELEKRILNIQTNQPNGNFPLIKAKSLDKEALHAVEKEPKPDFIYLDGAHDYENVRLELEPYYQRLALGGVLAGHDYCDYGEKPLNCKGCDPVPPCVNYTTIQGRAKNQHGVVRAVQEWLLEQQPQLTLYHTMENFSPATFARDNMNYNLILTKTRNPSWFVVKPLSSP</sequence>
<evidence type="ECO:0000313" key="2">
    <source>
        <dbReference type="EMBL" id="CAE0370929.1"/>
    </source>
</evidence>
<reference evidence="2" key="1">
    <citation type="submission" date="2021-01" db="EMBL/GenBank/DDBJ databases">
        <authorList>
            <person name="Corre E."/>
            <person name="Pelletier E."/>
            <person name="Niang G."/>
            <person name="Scheremetjew M."/>
            <person name="Finn R."/>
            <person name="Kale V."/>
            <person name="Holt S."/>
            <person name="Cochrane G."/>
            <person name="Meng A."/>
            <person name="Brown T."/>
            <person name="Cohen L."/>
        </authorList>
    </citation>
    <scope>NUCLEOTIDE SEQUENCE</scope>
    <source>
        <strain evidence="2">CCMP1510</strain>
    </source>
</reference>
<protein>
    <recommendedName>
        <fullName evidence="3">Class I SAM-dependent methyltransferase</fullName>
    </recommendedName>
</protein>
<accession>A0A7S3K2J2</accession>
<keyword evidence="1" id="KW-0472">Membrane</keyword>
<dbReference type="Pfam" id="PF13578">
    <property type="entry name" value="Methyltransf_24"/>
    <property type="match status" value="1"/>
</dbReference>
<dbReference type="Gene3D" id="3.40.50.150">
    <property type="entry name" value="Vaccinia Virus protein VP39"/>
    <property type="match status" value="1"/>
</dbReference>
<name>A0A7S3K2J2_9STRA</name>
<dbReference type="EMBL" id="HBIJ01017665">
    <property type="protein sequence ID" value="CAE0370929.1"/>
    <property type="molecule type" value="Transcribed_RNA"/>
</dbReference>
<gene>
    <name evidence="2" type="ORF">ALAG00032_LOCUS11709</name>
</gene>